<reference evidence="9 10" key="1">
    <citation type="submission" date="2024-10" db="EMBL/GenBank/DDBJ databases">
        <title>Updated reference genomes for cyclostephanoid diatoms.</title>
        <authorList>
            <person name="Roberts W.R."/>
            <person name="Alverson A.J."/>
        </authorList>
    </citation>
    <scope>NUCLEOTIDE SEQUENCE [LARGE SCALE GENOMIC DNA]</scope>
    <source>
        <strain evidence="9 10">AJA276-08</strain>
    </source>
</reference>
<dbReference type="InterPro" id="IPR039420">
    <property type="entry name" value="WalR-like"/>
</dbReference>
<protein>
    <recommendedName>
        <fullName evidence="8">Response regulatory domain-containing protein</fullName>
    </recommendedName>
</protein>
<dbReference type="Proteomes" id="UP001530315">
    <property type="component" value="Unassembled WGS sequence"/>
</dbReference>
<sequence length="353" mass="39152">MGGGEDDDRDDGDDGDDDEDVDDDPPRWRLPDCVISDIRMPGGIDGIKLLQLMRRPPPPPTPADDDDDDDDKAPLQPRRGRGRPRKDGTVYYHAGDRRDGGKGKDEYDPLPSSTIVVDDGGPPRGGRIITPTDQAAQRIDAIHGCISYLSRRDGTPSRRRRLRPASLRDVPVILLTARAMVSDRIVGYGSGADGYLPKPFRPEELLGMIDNLMRRRGGSYGNDDDGGGGEGGDIVEKGGGDLTTEQAREIADEFGEIKELIRARMGRLQETSTDGNDLKEKLRPLLPEAIWMFRTGERRKRVFTRDHIKSILSSCYGVDLTSKKNAGWENLRKELEGRCSERPERLSCSDMPE</sequence>
<feature type="compositionally biased region" description="Low complexity" evidence="7">
    <location>
        <begin position="115"/>
        <end position="124"/>
    </location>
</feature>
<feature type="region of interest" description="Disordered" evidence="7">
    <location>
        <begin position="217"/>
        <end position="240"/>
    </location>
</feature>
<evidence type="ECO:0000256" key="4">
    <source>
        <dbReference type="ARBA" id="ARBA00023125"/>
    </source>
</evidence>
<keyword evidence="1 6" id="KW-0597">Phosphoprotein</keyword>
<dbReference type="Gene3D" id="3.40.50.2300">
    <property type="match status" value="1"/>
</dbReference>
<keyword evidence="2" id="KW-0902">Two-component regulatory system</keyword>
<comment type="caution">
    <text evidence="9">The sequence shown here is derived from an EMBL/GenBank/DDBJ whole genome shotgun (WGS) entry which is preliminary data.</text>
</comment>
<evidence type="ECO:0000313" key="9">
    <source>
        <dbReference type="EMBL" id="KAL3777059.1"/>
    </source>
</evidence>
<accession>A0ABD3NNY8</accession>
<evidence type="ECO:0000256" key="1">
    <source>
        <dbReference type="ARBA" id="ARBA00022553"/>
    </source>
</evidence>
<dbReference type="PANTHER" id="PTHR48111">
    <property type="entry name" value="REGULATOR OF RPOS"/>
    <property type="match status" value="1"/>
</dbReference>
<evidence type="ECO:0000259" key="8">
    <source>
        <dbReference type="PROSITE" id="PS50110"/>
    </source>
</evidence>
<dbReference type="SUPFAM" id="SSF52172">
    <property type="entry name" value="CheY-like"/>
    <property type="match status" value="2"/>
</dbReference>
<evidence type="ECO:0000256" key="7">
    <source>
        <dbReference type="SAM" id="MobiDB-lite"/>
    </source>
</evidence>
<keyword evidence="10" id="KW-1185">Reference proteome</keyword>
<proteinExistence type="predicted"/>
<keyword evidence="5" id="KW-0804">Transcription</keyword>
<feature type="compositionally biased region" description="Basic and acidic residues" evidence="7">
    <location>
        <begin position="94"/>
        <end position="107"/>
    </location>
</feature>
<feature type="modified residue" description="4-aspartylphosphate" evidence="6">
    <location>
        <position position="37"/>
    </location>
</feature>
<evidence type="ECO:0000256" key="3">
    <source>
        <dbReference type="ARBA" id="ARBA00023015"/>
    </source>
</evidence>
<dbReference type="PROSITE" id="PS50110">
    <property type="entry name" value="RESPONSE_REGULATORY"/>
    <property type="match status" value="1"/>
</dbReference>
<keyword evidence="3" id="KW-0805">Transcription regulation</keyword>
<dbReference type="GO" id="GO:0000160">
    <property type="term" value="P:phosphorelay signal transduction system"/>
    <property type="evidence" value="ECO:0007669"/>
    <property type="project" value="UniProtKB-KW"/>
</dbReference>
<evidence type="ECO:0000256" key="5">
    <source>
        <dbReference type="ARBA" id="ARBA00023163"/>
    </source>
</evidence>
<feature type="compositionally biased region" description="Acidic residues" evidence="7">
    <location>
        <begin position="1"/>
        <end position="23"/>
    </location>
</feature>
<dbReference type="InterPro" id="IPR011006">
    <property type="entry name" value="CheY-like_superfamily"/>
</dbReference>
<dbReference type="SMART" id="SM00448">
    <property type="entry name" value="REC"/>
    <property type="match status" value="1"/>
</dbReference>
<keyword evidence="4" id="KW-0238">DNA-binding</keyword>
<feature type="region of interest" description="Disordered" evidence="7">
    <location>
        <begin position="1"/>
        <end position="124"/>
    </location>
</feature>
<dbReference type="AlphaFoldDB" id="A0ABD3NNY8"/>
<evidence type="ECO:0000256" key="6">
    <source>
        <dbReference type="PROSITE-ProRule" id="PRU00169"/>
    </source>
</evidence>
<evidence type="ECO:0000313" key="10">
    <source>
        <dbReference type="Proteomes" id="UP001530315"/>
    </source>
</evidence>
<organism evidence="9 10">
    <name type="scientific">Stephanodiscus triporus</name>
    <dbReference type="NCBI Taxonomy" id="2934178"/>
    <lineage>
        <taxon>Eukaryota</taxon>
        <taxon>Sar</taxon>
        <taxon>Stramenopiles</taxon>
        <taxon>Ochrophyta</taxon>
        <taxon>Bacillariophyta</taxon>
        <taxon>Coscinodiscophyceae</taxon>
        <taxon>Thalassiosirophycidae</taxon>
        <taxon>Stephanodiscales</taxon>
        <taxon>Stephanodiscaceae</taxon>
        <taxon>Stephanodiscus</taxon>
    </lineage>
</organism>
<gene>
    <name evidence="9" type="ORF">ACHAW5_006310</name>
</gene>
<name>A0ABD3NNY8_9STRA</name>
<dbReference type="InterPro" id="IPR001789">
    <property type="entry name" value="Sig_transdc_resp-reg_receiver"/>
</dbReference>
<dbReference type="GO" id="GO:0003677">
    <property type="term" value="F:DNA binding"/>
    <property type="evidence" value="ECO:0007669"/>
    <property type="project" value="UniProtKB-KW"/>
</dbReference>
<evidence type="ECO:0000256" key="2">
    <source>
        <dbReference type="ARBA" id="ARBA00023012"/>
    </source>
</evidence>
<feature type="domain" description="Response regulatory" evidence="8">
    <location>
        <begin position="1"/>
        <end position="213"/>
    </location>
</feature>
<dbReference type="PANTHER" id="PTHR48111:SF1">
    <property type="entry name" value="TWO-COMPONENT RESPONSE REGULATOR ORR33"/>
    <property type="match status" value="1"/>
</dbReference>
<dbReference type="EMBL" id="JALLAZ020001316">
    <property type="protein sequence ID" value="KAL3777059.1"/>
    <property type="molecule type" value="Genomic_DNA"/>
</dbReference>